<dbReference type="Proteomes" id="UP001165190">
    <property type="component" value="Unassembled WGS sequence"/>
</dbReference>
<sequence>MRLSHQDISYLEKILAIKLPTAQMRANPHIESRVKLLKRQYNALFEILNIGSEFSWNEEEKYLTASKDVLMIGLGVIQLLLD</sequence>
<gene>
    <name evidence="2" type="ORF">HRI_003996200</name>
</gene>
<dbReference type="EMBL" id="BSYR01000037">
    <property type="protein sequence ID" value="GMJ03270.1"/>
    <property type="molecule type" value="Genomic_DNA"/>
</dbReference>
<keyword evidence="3" id="KW-1185">Reference proteome</keyword>
<dbReference type="OrthoDB" id="618098at2759"/>
<evidence type="ECO:0000313" key="2">
    <source>
        <dbReference type="EMBL" id="GMJ03270.1"/>
    </source>
</evidence>
<dbReference type="InterPro" id="IPR024752">
    <property type="entry name" value="Myb/SANT-like_dom"/>
</dbReference>
<protein>
    <recommendedName>
        <fullName evidence="1">Myb/SANT-like domain-containing protein</fullName>
    </recommendedName>
</protein>
<reference evidence="2" key="1">
    <citation type="submission" date="2023-05" db="EMBL/GenBank/DDBJ databases">
        <title>Genome and transcriptome analyses reveal genes involved in the formation of fine ridges on petal epidermal cells in Hibiscus trionum.</title>
        <authorList>
            <person name="Koshimizu S."/>
            <person name="Masuda S."/>
            <person name="Ishii T."/>
            <person name="Shirasu K."/>
            <person name="Hoshino A."/>
            <person name="Arita M."/>
        </authorList>
    </citation>
    <scope>NUCLEOTIDE SEQUENCE</scope>
    <source>
        <strain evidence="2">Hamamatsu line</strain>
    </source>
</reference>
<accession>A0A9W7IWL2</accession>
<dbReference type="PANTHER" id="PTHR46250">
    <property type="entry name" value="MYB/SANT-LIKE DNA-BINDING DOMAIN PROTEIN-RELATED"/>
    <property type="match status" value="1"/>
</dbReference>
<dbReference type="PANTHER" id="PTHR46250:SF4">
    <property type="entry name" value="MYB_SANT-LIKE DOMAIN-CONTAINING PROTEIN"/>
    <property type="match status" value="1"/>
</dbReference>
<dbReference type="AlphaFoldDB" id="A0A9W7IWL2"/>
<dbReference type="Pfam" id="PF12776">
    <property type="entry name" value="Myb_DNA-bind_3"/>
    <property type="match status" value="1"/>
</dbReference>
<evidence type="ECO:0000259" key="1">
    <source>
        <dbReference type="Pfam" id="PF12776"/>
    </source>
</evidence>
<comment type="caution">
    <text evidence="2">The sequence shown here is derived from an EMBL/GenBank/DDBJ whole genome shotgun (WGS) entry which is preliminary data.</text>
</comment>
<feature type="domain" description="Myb/SANT-like" evidence="1">
    <location>
        <begin position="26"/>
        <end position="68"/>
    </location>
</feature>
<name>A0A9W7IWL2_HIBTR</name>
<proteinExistence type="predicted"/>
<organism evidence="2 3">
    <name type="scientific">Hibiscus trionum</name>
    <name type="common">Flower of an hour</name>
    <dbReference type="NCBI Taxonomy" id="183268"/>
    <lineage>
        <taxon>Eukaryota</taxon>
        <taxon>Viridiplantae</taxon>
        <taxon>Streptophyta</taxon>
        <taxon>Embryophyta</taxon>
        <taxon>Tracheophyta</taxon>
        <taxon>Spermatophyta</taxon>
        <taxon>Magnoliopsida</taxon>
        <taxon>eudicotyledons</taxon>
        <taxon>Gunneridae</taxon>
        <taxon>Pentapetalae</taxon>
        <taxon>rosids</taxon>
        <taxon>malvids</taxon>
        <taxon>Malvales</taxon>
        <taxon>Malvaceae</taxon>
        <taxon>Malvoideae</taxon>
        <taxon>Hibiscus</taxon>
    </lineage>
</organism>
<evidence type="ECO:0000313" key="3">
    <source>
        <dbReference type="Proteomes" id="UP001165190"/>
    </source>
</evidence>